<comment type="caution">
    <text evidence="2">The sequence shown here is derived from an EMBL/GenBank/DDBJ whole genome shotgun (WGS) entry which is preliminary data.</text>
</comment>
<dbReference type="SUPFAM" id="SSF52833">
    <property type="entry name" value="Thioredoxin-like"/>
    <property type="match status" value="1"/>
</dbReference>
<feature type="domain" description="DSBA-like thioredoxin" evidence="1">
    <location>
        <begin position="3"/>
        <end position="206"/>
    </location>
</feature>
<dbReference type="Pfam" id="PF01323">
    <property type="entry name" value="DSBA"/>
    <property type="match status" value="1"/>
</dbReference>
<proteinExistence type="predicted"/>
<keyword evidence="3" id="KW-1185">Reference proteome</keyword>
<dbReference type="CDD" id="cd03024">
    <property type="entry name" value="DsbA_FrnE"/>
    <property type="match status" value="1"/>
</dbReference>
<sequence length="235" mass="25654">MRIEVWSDIVCPWCYIGKRRLERALGSFPHRGRVEVVWRSFQLDPGAPAQAREPLAEHLGRKYGGGEPAGLRMIDQMEAVAAEEGLLYRLRGAQPVNSLDAHRLLHLALEDGADRQDTLKEGLLEAYLMDEADVADAATLTEVAVAAGLDRSRVERVLAGDDFRDAVHHDIERAQAYGAGGVPFFVVDERYAVSGAQPAEVFTQLLERAWADAHPSLEVVGAPDGDRCGPDGCVS</sequence>
<evidence type="ECO:0000313" key="3">
    <source>
        <dbReference type="Proteomes" id="UP000616839"/>
    </source>
</evidence>
<dbReference type="EMBL" id="JACYXZ010000001">
    <property type="protein sequence ID" value="MBD8868968.1"/>
    <property type="molecule type" value="Genomic_DNA"/>
</dbReference>
<dbReference type="InterPro" id="IPR001853">
    <property type="entry name" value="DSBA-like_thioredoxin_dom"/>
</dbReference>
<evidence type="ECO:0000313" key="2">
    <source>
        <dbReference type="EMBL" id="MBD8868968.1"/>
    </source>
</evidence>
<evidence type="ECO:0000259" key="1">
    <source>
        <dbReference type="Pfam" id="PF01323"/>
    </source>
</evidence>
<gene>
    <name evidence="2" type="ORF">IE331_04960</name>
</gene>
<accession>A0A927K3I1</accession>
<dbReference type="GO" id="GO:0016491">
    <property type="term" value="F:oxidoreductase activity"/>
    <property type="evidence" value="ECO:0007669"/>
    <property type="project" value="InterPro"/>
</dbReference>
<dbReference type="Proteomes" id="UP000616839">
    <property type="component" value="Unassembled WGS sequence"/>
</dbReference>
<dbReference type="PANTHER" id="PTHR13887">
    <property type="entry name" value="GLUTATHIONE S-TRANSFERASE KAPPA"/>
    <property type="match status" value="1"/>
</dbReference>
<reference evidence="2" key="1">
    <citation type="submission" date="2020-09" db="EMBL/GenBank/DDBJ databases">
        <title>Nocardioides sp. strain MJB4 16S ribosomal RNA gene Genome sequencing and assembly.</title>
        <authorList>
            <person name="Kim I."/>
        </authorList>
    </citation>
    <scope>NUCLEOTIDE SEQUENCE</scope>
    <source>
        <strain evidence="2">MJB4</strain>
    </source>
</reference>
<protein>
    <submittedName>
        <fullName evidence="2">DsbA family oxidoreductase</fullName>
    </submittedName>
</protein>
<dbReference type="RefSeq" id="WP_192141031.1">
    <property type="nucleotide sequence ID" value="NZ_JACYXZ010000001.1"/>
</dbReference>
<dbReference type="PANTHER" id="PTHR13887:SF41">
    <property type="entry name" value="THIOREDOXIN SUPERFAMILY PROTEIN"/>
    <property type="match status" value="1"/>
</dbReference>
<dbReference type="AlphaFoldDB" id="A0A927K3I1"/>
<organism evidence="2 3">
    <name type="scientific">Nocardioides donggukensis</name>
    <dbReference type="NCBI Taxonomy" id="2774019"/>
    <lineage>
        <taxon>Bacteria</taxon>
        <taxon>Bacillati</taxon>
        <taxon>Actinomycetota</taxon>
        <taxon>Actinomycetes</taxon>
        <taxon>Propionibacteriales</taxon>
        <taxon>Nocardioidaceae</taxon>
        <taxon>Nocardioides</taxon>
    </lineage>
</organism>
<dbReference type="InterPro" id="IPR036249">
    <property type="entry name" value="Thioredoxin-like_sf"/>
</dbReference>
<dbReference type="Gene3D" id="3.40.30.10">
    <property type="entry name" value="Glutaredoxin"/>
    <property type="match status" value="1"/>
</dbReference>
<name>A0A927K3I1_9ACTN</name>